<evidence type="ECO:0000313" key="3">
    <source>
        <dbReference type="Proteomes" id="UP000716446"/>
    </source>
</evidence>
<feature type="compositionally biased region" description="Low complexity" evidence="1">
    <location>
        <begin position="54"/>
        <end position="63"/>
    </location>
</feature>
<keyword evidence="3" id="KW-1185">Reference proteome</keyword>
<reference evidence="2" key="1">
    <citation type="submission" date="2020-06" db="EMBL/GenBank/DDBJ databases">
        <authorList>
            <person name="Onetto C."/>
        </authorList>
    </citation>
    <scope>NUCLEOTIDE SEQUENCE</scope>
</reference>
<organism evidence="2 3">
    <name type="scientific">Aureobasidium vineae</name>
    <dbReference type="NCBI Taxonomy" id="2773715"/>
    <lineage>
        <taxon>Eukaryota</taxon>
        <taxon>Fungi</taxon>
        <taxon>Dikarya</taxon>
        <taxon>Ascomycota</taxon>
        <taxon>Pezizomycotina</taxon>
        <taxon>Dothideomycetes</taxon>
        <taxon>Dothideomycetidae</taxon>
        <taxon>Dothideales</taxon>
        <taxon>Saccotheciaceae</taxon>
        <taxon>Aureobasidium</taxon>
    </lineage>
</organism>
<gene>
    <name evidence="2" type="ORF">AWRI4619_LOCUS5145</name>
</gene>
<evidence type="ECO:0000256" key="1">
    <source>
        <dbReference type="SAM" id="MobiDB-lite"/>
    </source>
</evidence>
<evidence type="ECO:0008006" key="4">
    <source>
        <dbReference type="Google" id="ProtNLM"/>
    </source>
</evidence>
<dbReference type="Proteomes" id="UP000716446">
    <property type="component" value="Unassembled WGS sequence"/>
</dbReference>
<feature type="region of interest" description="Disordered" evidence="1">
    <location>
        <begin position="54"/>
        <end position="99"/>
    </location>
</feature>
<evidence type="ECO:0000313" key="2">
    <source>
        <dbReference type="EMBL" id="CAD0088027.1"/>
    </source>
</evidence>
<dbReference type="AlphaFoldDB" id="A0A9N8PAT7"/>
<protein>
    <recommendedName>
        <fullName evidence="4">Protein kinase domain-containing protein</fullName>
    </recommendedName>
</protein>
<sequence>MADAEPHRQMSLIPYTSDSQEIYDSEDEGATSHNQSSFVNPDYFRMLAHSIPSSAATSRPASPLKQLPALRSDTPRNISATGPPGAEFVGSAPSPGTTNQGIKDDSFLPNYFKHFFVEKRELGRGGRGVVLLVEHFLDKVSLGEFACKRIPVGNDHGWLEKVLIERAMYLHPTTVL</sequence>
<feature type="region of interest" description="Disordered" evidence="1">
    <location>
        <begin position="1"/>
        <end position="37"/>
    </location>
</feature>
<name>A0A9N8PAT7_9PEZI</name>
<dbReference type="EMBL" id="CAIJEN010000006">
    <property type="protein sequence ID" value="CAD0088027.1"/>
    <property type="molecule type" value="Genomic_DNA"/>
</dbReference>
<comment type="caution">
    <text evidence="2">The sequence shown here is derived from an EMBL/GenBank/DDBJ whole genome shotgun (WGS) entry which is preliminary data.</text>
</comment>
<accession>A0A9N8PAT7</accession>
<proteinExistence type="predicted"/>